<evidence type="ECO:0000256" key="6">
    <source>
        <dbReference type="ARBA" id="ARBA00023136"/>
    </source>
</evidence>
<evidence type="ECO:0000313" key="11">
    <source>
        <dbReference type="EMBL" id="TFD94709.1"/>
    </source>
</evidence>
<keyword evidence="4 8" id="KW-0812">Transmembrane</keyword>
<evidence type="ECO:0000256" key="9">
    <source>
        <dbReference type="SAM" id="SignalP"/>
    </source>
</evidence>
<keyword evidence="11" id="KW-0675">Receptor</keyword>
<feature type="chain" id="PRO_5021452447" evidence="9">
    <location>
        <begin position="19"/>
        <end position="717"/>
    </location>
</feature>
<dbReference type="OrthoDB" id="9812892at2"/>
<dbReference type="InterPro" id="IPR036942">
    <property type="entry name" value="Beta-barrel_TonB_sf"/>
</dbReference>
<evidence type="ECO:0000256" key="4">
    <source>
        <dbReference type="ARBA" id="ARBA00022692"/>
    </source>
</evidence>
<keyword evidence="2 8" id="KW-0813">Transport</keyword>
<dbReference type="RefSeq" id="WP_134437098.1">
    <property type="nucleotide sequence ID" value="NZ_SOML01000010.1"/>
</dbReference>
<dbReference type="Proteomes" id="UP000297861">
    <property type="component" value="Unassembled WGS sequence"/>
</dbReference>
<evidence type="ECO:0000256" key="2">
    <source>
        <dbReference type="ARBA" id="ARBA00022448"/>
    </source>
</evidence>
<dbReference type="SUPFAM" id="SSF56935">
    <property type="entry name" value="Porins"/>
    <property type="match status" value="1"/>
</dbReference>
<dbReference type="PANTHER" id="PTHR30069:SF29">
    <property type="entry name" value="HEMOGLOBIN AND HEMOGLOBIN-HAPTOGLOBIN-BINDING PROTEIN 1-RELATED"/>
    <property type="match status" value="1"/>
</dbReference>
<keyword evidence="12" id="KW-1185">Reference proteome</keyword>
<name>A0A4Y8KYG9_9BACT</name>
<comment type="similarity">
    <text evidence="8">Belongs to the TonB-dependent receptor family.</text>
</comment>
<dbReference type="PROSITE" id="PS52016">
    <property type="entry name" value="TONB_DEPENDENT_REC_3"/>
    <property type="match status" value="1"/>
</dbReference>
<dbReference type="InterPro" id="IPR039426">
    <property type="entry name" value="TonB-dep_rcpt-like"/>
</dbReference>
<proteinExistence type="inferred from homology"/>
<keyword evidence="3 8" id="KW-1134">Transmembrane beta strand</keyword>
<dbReference type="GO" id="GO:0015344">
    <property type="term" value="F:siderophore uptake transmembrane transporter activity"/>
    <property type="evidence" value="ECO:0007669"/>
    <property type="project" value="TreeGrafter"/>
</dbReference>
<evidence type="ECO:0000256" key="7">
    <source>
        <dbReference type="ARBA" id="ARBA00023237"/>
    </source>
</evidence>
<dbReference type="InterPro" id="IPR037066">
    <property type="entry name" value="Plug_dom_sf"/>
</dbReference>
<dbReference type="EMBL" id="SOML01000010">
    <property type="protein sequence ID" value="TFD94709.1"/>
    <property type="molecule type" value="Genomic_DNA"/>
</dbReference>
<keyword evidence="6 8" id="KW-0472">Membrane</keyword>
<keyword evidence="5 9" id="KW-0732">Signal</keyword>
<accession>A0A4Y8KYG9</accession>
<comment type="subcellular location">
    <subcellularLocation>
        <location evidence="1 8">Cell outer membrane</location>
        <topology evidence="1 8">Multi-pass membrane protein</topology>
    </subcellularLocation>
</comment>
<feature type="domain" description="TonB-dependent receptor plug" evidence="10">
    <location>
        <begin position="46"/>
        <end position="145"/>
    </location>
</feature>
<organism evidence="11 12">
    <name type="scientific">Dysgonomonas capnocytophagoides</name>
    <dbReference type="NCBI Taxonomy" id="45254"/>
    <lineage>
        <taxon>Bacteria</taxon>
        <taxon>Pseudomonadati</taxon>
        <taxon>Bacteroidota</taxon>
        <taxon>Bacteroidia</taxon>
        <taxon>Bacteroidales</taxon>
        <taxon>Dysgonomonadaceae</taxon>
        <taxon>Dysgonomonas</taxon>
    </lineage>
</organism>
<feature type="signal peptide" evidence="9">
    <location>
        <begin position="1"/>
        <end position="18"/>
    </location>
</feature>
<evidence type="ECO:0000313" key="12">
    <source>
        <dbReference type="Proteomes" id="UP000297861"/>
    </source>
</evidence>
<dbReference type="STRING" id="1121485.GCA_000426485_01708"/>
<dbReference type="GO" id="GO:0044718">
    <property type="term" value="P:siderophore transmembrane transport"/>
    <property type="evidence" value="ECO:0007669"/>
    <property type="project" value="TreeGrafter"/>
</dbReference>
<dbReference type="AlphaFoldDB" id="A0A4Y8KYG9"/>
<evidence type="ECO:0000256" key="3">
    <source>
        <dbReference type="ARBA" id="ARBA00022452"/>
    </source>
</evidence>
<evidence type="ECO:0000259" key="10">
    <source>
        <dbReference type="Pfam" id="PF07715"/>
    </source>
</evidence>
<dbReference type="InterPro" id="IPR012910">
    <property type="entry name" value="Plug_dom"/>
</dbReference>
<keyword evidence="7 8" id="KW-0998">Cell outer membrane</keyword>
<evidence type="ECO:0000256" key="5">
    <source>
        <dbReference type="ARBA" id="ARBA00022729"/>
    </source>
</evidence>
<protein>
    <submittedName>
        <fullName evidence="11">TonB-dependent receptor</fullName>
    </submittedName>
</protein>
<comment type="caution">
    <text evidence="11">The sequence shown here is derived from an EMBL/GenBank/DDBJ whole genome shotgun (WGS) entry which is preliminary data.</text>
</comment>
<dbReference type="PANTHER" id="PTHR30069">
    <property type="entry name" value="TONB-DEPENDENT OUTER MEMBRANE RECEPTOR"/>
    <property type="match status" value="1"/>
</dbReference>
<dbReference type="Pfam" id="PF07715">
    <property type="entry name" value="Plug"/>
    <property type="match status" value="1"/>
</dbReference>
<dbReference type="GO" id="GO:0009279">
    <property type="term" value="C:cell outer membrane"/>
    <property type="evidence" value="ECO:0007669"/>
    <property type="project" value="UniProtKB-SubCell"/>
</dbReference>
<sequence>MRFLLFAMVFIVTGGVYAQNDSVKNVNLNEVSVTSASKSKIIEQQAIKTTVVDVKSVSVQTANLSELLNRTVGLRVRQTGGLGSSVNLMMNGFEGKAIKYFKDGIPMDYLGSAFSFSLVPINQIDRIEVYKGVLPTALGADALGGGVNIVTRQDGSPPNLDMSYQYGSFNTHRISLRTSVTDASGKYFIGGDFFYNHSDNDYKVSVPIVDSETAVSHREKLPLFHNSFSNVYGELFGGIRNQRWADELRFGLTYFNIDRDNNYGVTMDTPFGKVTSGAHSVVPTLRYQKKLFDNRLKLDQFLVYNTLHSNYTDTVKGVYDWYGNFTSVPSRNGEATNDGSLTKLQYENFISRTNASYRFHPSHEAELNIVYSQITRTGSNPFGDTYPQSGEDVLSTPAKYEKLILALGLKSFFMEGKLTNNLLLKYFSAKGKGYSGSYGSAEEGWDKQSTDRFGIGEALKYSFSNYSFVRLSAESTVRLPEQSDFFGDGSFIEANFLLKPERSYNINLGVYYSTPSSFTADLNLFYRRTYDLILLINTGVTGKYQNVNKVKGLGMEFDASYTFFRRLKINGNFTYQDFRLFGQSDAAYEGARLRNTPYFFANLGANIFFNNVLRKQDQLSVYWNYGFVREYYLNYIPKEYEPDGFLGLWGKPGVNVDALIIPDQNLHSIGCTWQLNRAGTLALSFEMKNIFDAAIYDNYRIQNAGRSAHVKISFAIN</sequence>
<evidence type="ECO:0000256" key="1">
    <source>
        <dbReference type="ARBA" id="ARBA00004571"/>
    </source>
</evidence>
<dbReference type="Gene3D" id="2.170.130.10">
    <property type="entry name" value="TonB-dependent receptor, plug domain"/>
    <property type="match status" value="1"/>
</dbReference>
<gene>
    <name evidence="11" type="ORF">E2605_15210</name>
</gene>
<evidence type="ECO:0000256" key="8">
    <source>
        <dbReference type="PROSITE-ProRule" id="PRU01360"/>
    </source>
</evidence>
<dbReference type="Gene3D" id="2.40.170.20">
    <property type="entry name" value="TonB-dependent receptor, beta-barrel domain"/>
    <property type="match status" value="1"/>
</dbReference>
<reference evidence="11 12" key="1">
    <citation type="submission" date="2019-03" db="EMBL/GenBank/DDBJ databases">
        <title>San Antonio Military Medical Center submission to MRSN (WRAIR), pending publication.</title>
        <authorList>
            <person name="Blyth D.M."/>
            <person name="Mccarthy S.L."/>
            <person name="Schall S.E."/>
            <person name="Stam J.A."/>
            <person name="Ong A.C."/>
            <person name="Mcgann P.T."/>
        </authorList>
    </citation>
    <scope>NUCLEOTIDE SEQUENCE [LARGE SCALE GENOMIC DNA]</scope>
    <source>
        <strain evidence="11 12">MRSN571793</strain>
    </source>
</reference>